<feature type="compositionally biased region" description="Low complexity" evidence="13">
    <location>
        <begin position="1432"/>
        <end position="1460"/>
    </location>
</feature>
<keyword evidence="10" id="KW-0472">Membrane</keyword>
<feature type="region of interest" description="Disordered" evidence="13">
    <location>
        <begin position="378"/>
        <end position="595"/>
    </location>
</feature>
<feature type="region of interest" description="Disordered" evidence="13">
    <location>
        <begin position="992"/>
        <end position="1052"/>
    </location>
</feature>
<evidence type="ECO:0000256" key="7">
    <source>
        <dbReference type="ARBA" id="ARBA00022729"/>
    </source>
</evidence>
<feature type="compositionally biased region" description="Low complexity" evidence="13">
    <location>
        <begin position="1018"/>
        <end position="1029"/>
    </location>
</feature>
<feature type="compositionally biased region" description="Polar residues" evidence="13">
    <location>
        <begin position="1249"/>
        <end position="1265"/>
    </location>
</feature>
<dbReference type="Proteomes" id="UP000007796">
    <property type="component" value="Unassembled WGS sequence"/>
</dbReference>
<feature type="compositionally biased region" description="Basic and acidic residues" evidence="13">
    <location>
        <begin position="505"/>
        <end position="515"/>
    </location>
</feature>
<feature type="compositionally biased region" description="Polar residues" evidence="13">
    <location>
        <begin position="1276"/>
        <end position="1286"/>
    </location>
</feature>
<evidence type="ECO:0000256" key="3">
    <source>
        <dbReference type="ARBA" id="ARBA00004586"/>
    </source>
</evidence>
<dbReference type="EMBL" id="GL629735">
    <property type="protein sequence ID" value="EFX05460.1"/>
    <property type="molecule type" value="Genomic_DNA"/>
</dbReference>
<evidence type="ECO:0000256" key="13">
    <source>
        <dbReference type="SAM" id="MobiDB-lite"/>
    </source>
</evidence>
<keyword evidence="8" id="KW-0256">Endoplasmic reticulum</keyword>
<dbReference type="InterPro" id="IPR007292">
    <property type="entry name" value="Nuclear_fusion_Kar5"/>
</dbReference>
<dbReference type="RefSeq" id="XP_014174942.1">
    <property type="nucleotide sequence ID" value="XM_014319467.1"/>
</dbReference>
<evidence type="ECO:0000256" key="4">
    <source>
        <dbReference type="ARBA" id="ARBA00010473"/>
    </source>
</evidence>
<feature type="compositionally biased region" description="Low complexity" evidence="13">
    <location>
        <begin position="1336"/>
        <end position="1361"/>
    </location>
</feature>
<keyword evidence="12" id="KW-0539">Nucleus</keyword>
<protein>
    <submittedName>
        <fullName evidence="14">Uncharacterized protein</fullName>
    </submittedName>
</protein>
<feature type="compositionally biased region" description="Low complexity" evidence="13">
    <location>
        <begin position="1398"/>
        <end position="1421"/>
    </location>
</feature>
<accession>F0X9M8</accession>
<dbReference type="PANTHER" id="PTHR28012">
    <property type="entry name" value="NUCLEAR FUSION PROTEIN KAR5"/>
    <property type="match status" value="1"/>
</dbReference>
<feature type="region of interest" description="Disordered" evidence="13">
    <location>
        <begin position="819"/>
        <end position="849"/>
    </location>
</feature>
<feature type="compositionally biased region" description="Basic residues" evidence="13">
    <location>
        <begin position="840"/>
        <end position="849"/>
    </location>
</feature>
<feature type="compositionally biased region" description="Polar residues" evidence="13">
    <location>
        <begin position="486"/>
        <end position="497"/>
    </location>
</feature>
<gene>
    <name evidence="14" type="ORF">CMQ_3529</name>
</gene>
<dbReference type="GeneID" id="25976639"/>
<dbReference type="GO" id="GO:0031965">
    <property type="term" value="C:nuclear membrane"/>
    <property type="evidence" value="ECO:0007669"/>
    <property type="project" value="UniProtKB-SubCell"/>
</dbReference>
<feature type="region of interest" description="Disordered" evidence="13">
    <location>
        <begin position="1180"/>
        <end position="1469"/>
    </location>
</feature>
<keyword evidence="9" id="KW-1133">Transmembrane helix</keyword>
<feature type="compositionally biased region" description="Low complexity" evidence="13">
    <location>
        <begin position="1233"/>
        <end position="1245"/>
    </location>
</feature>
<dbReference type="PANTHER" id="PTHR28012:SF1">
    <property type="entry name" value="NUCLEAR FUSION PROTEIN KAR5"/>
    <property type="match status" value="1"/>
</dbReference>
<evidence type="ECO:0000256" key="9">
    <source>
        <dbReference type="ARBA" id="ARBA00022989"/>
    </source>
</evidence>
<keyword evidence="15" id="KW-1185">Reference proteome</keyword>
<sequence length="2348" mass="251787">MSPSELLQSGTQRSIIYQIALNELQELEAEPLCHRVAARLLVHNCQLLDGKDEATILTDSGRQARDFVDSYAASLAICDLERGSFHIPSECELFREPALSKLPLSDTAQLHVSPAQIKSCLTGLGDSASSWNTWVSYSHKAVRFCEAARADHEKTQNILIFQRLTRVMAKLTADVEAEIQRQTEALDLAAQQASEKISQLTPQIEQIWLLLSHIGAYVEGDLGPVLQQAGISVREGFRAAGDLQRVLAVMIKTVLESSSHAAFAHEQSLERVSQQVNSEMAGFASAMNVLLSASASLQNELDLSHRHVADLSLRQGSLEQGMERLISLENTLSSRYNDQTRLLMQANNLTNDILDTLESTATSAFGIKNSIFRGRRKAAVHSPETAPAKRPPAASMSSEEDDTIVSDVQPDPNEDHSNGTGDDTFIVVGSDREGEKHNLRNRKRKRSSIKQPSRTTAPAIRPTRKRQKAVSAEVVLARASKALENARQSGNNRQTRSAGIVPIDGHTENEKEQSRSSRSQPAAKRKTRTSNRLRKESPEGQPDDAIDNEENEENENDADEYEEGGVPALEETSEGENPENSAPVDETAEETDEVEEVAQADIMMTEEDKQTIGLDSQTAREITELMSSIGWSGKRTWKVAFRQLQANPQSGLQPVTAQGKELRKQLAELAAMYAKTPQPVFPSERFFQPLAQYAYLLVRTEKLRQLRDGIQQRIINACDISLAPVADDLTSRERRMRALLCEDLATFVVPEAAALLETTLMLGGRDDDDDICLDGFYVPLAVCQLNRGSLEIAAQASSWLARLEAALAHELGYRAEYGDQASSGDENQDQARDGDDVGRQRQRSRLGAKKEARRRLHLLVNRVQDEIWTAKIELERKIRLGDMQLLRTARLKEVEQQEAAEAAKAAAAALIEFRDMQPASRVASSRQTPTRPIDDDDDEVRHDAHENMAVQRVGRLATPPCLYSDGYDQQSTMIVSPTEPVAVSIERQAEPAMQLQTQPTPTRPTQTQPVSPRPSPPQTAQTQPTQTQRVLSRPSPQTQAQTQLQTDMSGKTFSAEERKQILKHLMRRKEPNLVRLAAELGRDLMDVAHQAEIIKSAARTMAAKKQKAIPQSSIDRIAPALASANSPNWHPSLIAASTLQIHETKQAPLVYIGLVSTTPPLPSFAVPMADAAVLDMAQKAETPEPPISEPALSVVNSSTASPVSPVFPTSPGTPATLAVPTSPSSTDLPKSPTKLAAAKSATGAHATKRPSSTVPPSTARRTGLTSAAPAKPASSTGTHPRTSTAAGLNKAPARPATSTSGSIAKRPATASSNATHRSSTSASEDEKKRFGSSTVARRTSTAPGTTASTTTRTARPAGATTPQPPSGTAAAARKPLATGSTSSTNAPHGGTHAPVHKPSVSSVSSSNTATTRTTASRPAATGLVAEAKKRLSTVGVSAASTSAATRHISRPSMHSSSSSSVETAKETDDLREKLASSKAETTELKAQIDSAKERIDFLNDQLQKTTLEEKDQDNLIAALKSEHQEEIAALNAQVKTIEEKLAVAEDELAKHKAEAADITSSKDASDAEINSLKMSLEALQNEHNAKLAEKQEALTSASADHAAALDALKQSLALEHREALASLEAKHADALKEGETASSSVHEQAVAELTSRHEAALAELQAKIDNLSASEAKAGEASTAMTALESEISELKEKLLASEKAVEDAAAQAGAVSDLEAKLQAAENAAAGAKAELEAKDAKLNSLEATVAALQEDLVASKAAAQKAVEALAALQKATEAASEESGNKDAAMALIKSQYDTAIEEHSNKLKQVSEKYEAEIEVLRAFEEKFHSLEAQHNEIVDSMSKTEDVHTEALRAAEAKHAAALEESTAAHQKEMEDLLARHVKELETAMQSATSSSNDDHLAELATLKASHAEHVDNLQMESAEALAKELDALRSAHAEAIEALRAEHASAIKEIQDSHAAAISAATAANEDTSAAKLVEVKAELEKQHTAQLESLKAELAAQHEAELQKSTGEASATVATALAEAALAHSNAMQKATASLETEHDAEMGKLLKMQTDAIEKAKSEGAAETAALKEAHAKEISELAAQQATVAEHAADLEKRLTQVTTALEGALSDVAKANAESDALGGELAMAKMAKIEAEAALDARASPPGVRELEGLRAELSALKKTHENELFAANSKAADASDGARAAQEELELLQKELEAVRLEGEAKVKTTLADYKELHDSMTQIVEEEQNKNSAAKHTIEELLAQLKVKEAELAEAKTHQAGKGLSASHHADAPSDDAAAESGAPATAEGEPREPDHSSAALASISRARVTARGLQELDDELRDRSAQMLKSIANITHLA</sequence>
<evidence type="ECO:0000256" key="2">
    <source>
        <dbReference type="ARBA" id="ARBA00004126"/>
    </source>
</evidence>
<dbReference type="HOGENOM" id="CLU_229696_0_0_1"/>
<feature type="compositionally biased region" description="Polar residues" evidence="13">
    <location>
        <begin position="1219"/>
        <end position="1228"/>
    </location>
</feature>
<comment type="subcellular location">
    <subcellularLocation>
        <location evidence="3">Endoplasmic reticulum membrane</location>
    </subcellularLocation>
    <subcellularLocation>
        <location evidence="2">Nucleus membrane</location>
    </subcellularLocation>
</comment>
<feature type="compositionally biased region" description="Acidic residues" evidence="13">
    <location>
        <begin position="586"/>
        <end position="595"/>
    </location>
</feature>
<evidence type="ECO:0000256" key="1">
    <source>
        <dbReference type="ARBA" id="ARBA00003389"/>
    </source>
</evidence>
<evidence type="ECO:0000256" key="10">
    <source>
        <dbReference type="ARBA" id="ARBA00023136"/>
    </source>
</evidence>
<dbReference type="eggNOG" id="ENOG502QQB7">
    <property type="taxonomic scope" value="Eukaryota"/>
</dbReference>
<name>F0X9M8_GROCL</name>
<dbReference type="GO" id="GO:0000742">
    <property type="term" value="P:karyogamy involved in conjugation with cellular fusion"/>
    <property type="evidence" value="ECO:0007669"/>
    <property type="project" value="InterPro"/>
</dbReference>
<feature type="region of interest" description="Disordered" evidence="13">
    <location>
        <begin position="918"/>
        <end position="939"/>
    </location>
</feature>
<evidence type="ECO:0000313" key="15">
    <source>
        <dbReference type="Proteomes" id="UP000007796"/>
    </source>
</evidence>
<feature type="compositionally biased region" description="Basic residues" evidence="13">
    <location>
        <begin position="439"/>
        <end position="448"/>
    </location>
</feature>
<dbReference type="GO" id="GO:0048288">
    <property type="term" value="P:nuclear membrane fusion involved in karyogamy"/>
    <property type="evidence" value="ECO:0007669"/>
    <property type="project" value="InterPro"/>
</dbReference>
<keyword evidence="7" id="KW-0732">Signal</keyword>
<feature type="compositionally biased region" description="Low complexity" evidence="13">
    <location>
        <begin position="2288"/>
        <end position="2297"/>
    </location>
</feature>
<evidence type="ECO:0000256" key="8">
    <source>
        <dbReference type="ARBA" id="ARBA00022824"/>
    </source>
</evidence>
<keyword evidence="6" id="KW-0812">Transmembrane</keyword>
<comment type="function">
    <text evidence="1">Required for nuclear membrane fusion during karyogamy.</text>
</comment>
<evidence type="ECO:0000256" key="11">
    <source>
        <dbReference type="ARBA" id="ARBA00023180"/>
    </source>
</evidence>
<feature type="compositionally biased region" description="Polar residues" evidence="13">
    <location>
        <begin position="1034"/>
        <end position="1052"/>
    </location>
</feature>
<feature type="compositionally biased region" description="Acidic residues" evidence="13">
    <location>
        <begin position="541"/>
        <end position="563"/>
    </location>
</feature>
<evidence type="ECO:0000256" key="12">
    <source>
        <dbReference type="ARBA" id="ARBA00023242"/>
    </source>
</evidence>
<proteinExistence type="inferred from homology"/>
<comment type="similarity">
    <text evidence="4">Belongs to the KAR5 family.</text>
</comment>
<evidence type="ECO:0000313" key="14">
    <source>
        <dbReference type="EMBL" id="EFX05460.1"/>
    </source>
</evidence>
<feature type="region of interest" description="Disordered" evidence="13">
    <location>
        <begin position="2265"/>
        <end position="2312"/>
    </location>
</feature>
<dbReference type="GO" id="GO:0005789">
    <property type="term" value="C:endoplasmic reticulum membrane"/>
    <property type="evidence" value="ECO:0007669"/>
    <property type="project" value="UniProtKB-SubCell"/>
</dbReference>
<feature type="compositionally biased region" description="Basic residues" evidence="13">
    <location>
        <begin position="523"/>
        <end position="532"/>
    </location>
</feature>
<evidence type="ECO:0000256" key="6">
    <source>
        <dbReference type="ARBA" id="ARBA00022692"/>
    </source>
</evidence>
<feature type="compositionally biased region" description="Low complexity" evidence="13">
    <location>
        <begin position="1266"/>
        <end position="1275"/>
    </location>
</feature>
<reference evidence="14 15" key="1">
    <citation type="journal article" date="2011" name="Proc. Natl. Acad. Sci. U.S.A.">
        <title>Genome and transcriptome analyses of the mountain pine beetle-fungal symbiont Grosmannia clavigera, a lodgepole pine pathogen.</title>
        <authorList>
            <person name="DiGuistini S."/>
            <person name="Wang Y."/>
            <person name="Liao N.Y."/>
            <person name="Taylor G."/>
            <person name="Tanguay P."/>
            <person name="Feau N."/>
            <person name="Henrissat B."/>
            <person name="Chan S.K."/>
            <person name="Hesse-Orce U."/>
            <person name="Alamouti S.M."/>
            <person name="Tsui C.K.M."/>
            <person name="Docking R.T."/>
            <person name="Levasseur A."/>
            <person name="Haridas S."/>
            <person name="Robertson G."/>
            <person name="Birol I."/>
            <person name="Holt R.A."/>
            <person name="Marra M.A."/>
            <person name="Hamelin R.C."/>
            <person name="Hirst M."/>
            <person name="Jones S.J.M."/>
            <person name="Bohlmann J."/>
            <person name="Breuil C."/>
        </authorList>
    </citation>
    <scope>NUCLEOTIDE SEQUENCE [LARGE SCALE GENOMIC DNA]</scope>
    <source>
        <strain evidence="15">kw1407 / UAMH 11150</strain>
    </source>
</reference>
<evidence type="ECO:0000256" key="5">
    <source>
        <dbReference type="ARBA" id="ARBA00022459"/>
    </source>
</evidence>
<keyword evidence="5" id="KW-0415">Karyogamy</keyword>
<feature type="compositionally biased region" description="Low complexity" evidence="13">
    <location>
        <begin position="994"/>
        <end position="1010"/>
    </location>
</feature>
<dbReference type="STRING" id="655863.F0X9M8"/>
<dbReference type="InParanoid" id="F0X9M8"/>
<feature type="compositionally biased region" description="Polar residues" evidence="13">
    <location>
        <begin position="1309"/>
        <end position="1322"/>
    </location>
</feature>
<dbReference type="OrthoDB" id="5311848at2759"/>
<organism evidence="15">
    <name type="scientific">Grosmannia clavigera (strain kw1407 / UAMH 11150)</name>
    <name type="common">Blue stain fungus</name>
    <name type="synonym">Graphiocladiella clavigera</name>
    <dbReference type="NCBI Taxonomy" id="655863"/>
    <lineage>
        <taxon>Eukaryota</taxon>
        <taxon>Fungi</taxon>
        <taxon>Dikarya</taxon>
        <taxon>Ascomycota</taxon>
        <taxon>Pezizomycotina</taxon>
        <taxon>Sordariomycetes</taxon>
        <taxon>Sordariomycetidae</taxon>
        <taxon>Ophiostomatales</taxon>
        <taxon>Ophiostomataceae</taxon>
        <taxon>Leptographium</taxon>
    </lineage>
</organism>
<keyword evidence="11" id="KW-0325">Glycoprotein</keyword>
<feature type="compositionally biased region" description="Basic and acidic residues" evidence="13">
    <location>
        <begin position="829"/>
        <end position="839"/>
    </location>
</feature>